<feature type="signal peptide" evidence="17">
    <location>
        <begin position="1"/>
        <end position="24"/>
    </location>
</feature>
<feature type="compositionally biased region" description="Basic and acidic residues" evidence="16">
    <location>
        <begin position="63"/>
        <end position="79"/>
    </location>
</feature>
<dbReference type="RefSeq" id="WP_344881830.1">
    <property type="nucleotide sequence ID" value="NZ_BAAAZP010000089.1"/>
</dbReference>
<dbReference type="PANTHER" id="PTHR13062:SF9">
    <property type="entry name" value="MICROBIAL COLLAGENASE"/>
    <property type="match status" value="1"/>
</dbReference>
<dbReference type="InterPro" id="IPR002169">
    <property type="entry name" value="Peptidase_M9A/M9B"/>
</dbReference>
<evidence type="ECO:0000256" key="11">
    <source>
        <dbReference type="ARBA" id="ARBA00022833"/>
    </source>
</evidence>
<evidence type="ECO:0000259" key="18">
    <source>
        <dbReference type="PROSITE" id="PS50093"/>
    </source>
</evidence>
<dbReference type="EMBL" id="BAAAZP010000089">
    <property type="protein sequence ID" value="GAA3677500.1"/>
    <property type="molecule type" value="Genomic_DNA"/>
</dbReference>
<evidence type="ECO:0000256" key="12">
    <source>
        <dbReference type="ARBA" id="ARBA00022837"/>
    </source>
</evidence>
<dbReference type="Gene3D" id="2.60.40.10">
    <property type="entry name" value="Immunoglobulins"/>
    <property type="match status" value="1"/>
</dbReference>
<sequence length="830" mass="89356">MRRLSVLLAACVVAQCLASAPARAAAEPPPSTPIASAQSDPPHVRKDRLDMADRPPRSAGADALRKDYDEPASEPEHPRPSAKAKAVAAACNTADFTSRSGSALVQQIKASTTDCVNTLFNLTGGDAYHAFREAQMATVAYALRDNAASYPGDNTTSTAQLVLYLRAGYYVQWYHPTDVGSYGQALTTAIQSGLDAFFAASRAWTVNDANGEVLAEAVTLIDSAEQNARYLHVVKRLLNDYNSSYDSSWWMLNAVNNVYTVLFRGHQVPAFVSAVQSDTSVLTTLNSFATDHLSLLGTDRAYLTSNAGRELGRFLQHQPLLPTVRPQARNLLGRSSITGTTAPLWVGVAEMTDYYDKANCAYYDTCDLQQRLASSVLPINHTCSASIKIRAQDMTAAQLAGTCSSLANQDAYFHNLAQDGGPVANDNNTTLEVVAFDSSTDYQTYAGALFGIDTNNGGMYLEGDPSAQGNQPRFIAYEAEWLRPDFQIWNLNHEYTHYLDGRFNMYGDFTAGVSTPTIWWIEGFAEYVSYSYRKVTYDAAITEAGRRTYALSTLWNTTYSHDTTRVYRWGYLAVRYMFEKHPSDLRTLLGHYRTGAWSTARSFLTSSIGSRYDSDWYTWLAACAAGSCAGGGGGNQAPAASFTAVTSGLNVSFTDTSTDPDGTIASHRWDFGDGATSTTANPSHAYAAQGTYTVTLTVTDDKGATGTAGRSVVVSTGGGSTPECTGADTRQLDRNCLRGNLSAAQGGYAYLYLYLPSGVSRLTITASGGTGNADLYYSPTGWATTGNYTQRSTASGNSESLTVSNPPAGYVYISLHGASAFSGATVKTEY</sequence>
<keyword evidence="8" id="KW-0479">Metal-binding</keyword>
<comment type="subcellular location">
    <subcellularLocation>
        <location evidence="4">Secreted</location>
    </subcellularLocation>
</comment>
<dbReference type="Proteomes" id="UP001500902">
    <property type="component" value="Unassembled WGS sequence"/>
</dbReference>
<evidence type="ECO:0000313" key="20">
    <source>
        <dbReference type="Proteomes" id="UP001500902"/>
    </source>
</evidence>
<keyword evidence="9 17" id="KW-0732">Signal</keyword>
<dbReference type="InterPro" id="IPR013661">
    <property type="entry name" value="Peptidase_M9_N_dom"/>
</dbReference>
<keyword evidence="20" id="KW-1185">Reference proteome</keyword>
<evidence type="ECO:0000256" key="8">
    <source>
        <dbReference type="ARBA" id="ARBA00022723"/>
    </source>
</evidence>
<keyword evidence="10" id="KW-0378">Hydrolase</keyword>
<dbReference type="InterPro" id="IPR000601">
    <property type="entry name" value="PKD_dom"/>
</dbReference>
<evidence type="ECO:0000256" key="17">
    <source>
        <dbReference type="SAM" id="SignalP"/>
    </source>
</evidence>
<dbReference type="Gene3D" id="2.60.120.380">
    <property type="match status" value="1"/>
</dbReference>
<keyword evidence="7" id="KW-0645">Protease</keyword>
<dbReference type="PROSITE" id="PS50093">
    <property type="entry name" value="PKD"/>
    <property type="match status" value="1"/>
</dbReference>
<evidence type="ECO:0000256" key="5">
    <source>
        <dbReference type="ARBA" id="ARBA00012653"/>
    </source>
</evidence>
<evidence type="ECO:0000256" key="1">
    <source>
        <dbReference type="ARBA" id="ARBA00000424"/>
    </source>
</evidence>
<keyword evidence="14" id="KW-0482">Metalloprotease</keyword>
<dbReference type="Pfam" id="PF01752">
    <property type="entry name" value="Peptidase_M9"/>
    <property type="match status" value="1"/>
</dbReference>
<feature type="chain" id="PRO_5045514239" description="microbial collagenase" evidence="17">
    <location>
        <begin position="25"/>
        <end position="830"/>
    </location>
</feature>
<evidence type="ECO:0000256" key="13">
    <source>
        <dbReference type="ARBA" id="ARBA00023026"/>
    </source>
</evidence>
<dbReference type="Gene3D" id="3.40.30.160">
    <property type="entry name" value="Collagenase ColT, N-terminal domain"/>
    <property type="match status" value="1"/>
</dbReference>
<proteinExistence type="predicted"/>
<dbReference type="SUPFAM" id="SSF49299">
    <property type="entry name" value="PKD domain"/>
    <property type="match status" value="1"/>
</dbReference>
<comment type="catalytic activity">
    <reaction evidence="1">
        <text>Digestion of native collagen in the triple helical region at Xaa-|-Gly bonds. With synthetic peptides, a preference is shown for Gly at P3 and P1', Pro and Ala at P2 and P2', and hydroxyproline, Ala or Arg at P3'.</text>
        <dbReference type="EC" id="3.4.24.3"/>
    </reaction>
</comment>
<dbReference type="Pfam" id="PF08453">
    <property type="entry name" value="Peptidase_M9_N"/>
    <property type="match status" value="1"/>
</dbReference>
<feature type="region of interest" description="Disordered" evidence="16">
    <location>
        <begin position="24"/>
        <end position="83"/>
    </location>
</feature>
<evidence type="ECO:0000256" key="6">
    <source>
        <dbReference type="ARBA" id="ARBA00022525"/>
    </source>
</evidence>
<evidence type="ECO:0000256" key="2">
    <source>
        <dbReference type="ARBA" id="ARBA00001913"/>
    </source>
</evidence>
<evidence type="ECO:0000256" key="9">
    <source>
        <dbReference type="ARBA" id="ARBA00022729"/>
    </source>
</evidence>
<dbReference type="InterPro" id="IPR013783">
    <property type="entry name" value="Ig-like_fold"/>
</dbReference>
<evidence type="ECO:0000256" key="10">
    <source>
        <dbReference type="ARBA" id="ARBA00022801"/>
    </source>
</evidence>
<dbReference type="PANTHER" id="PTHR13062">
    <property type="entry name" value="COLLAGENASE"/>
    <property type="match status" value="1"/>
</dbReference>
<dbReference type="Gene3D" id="1.10.390.20">
    <property type="match status" value="1"/>
</dbReference>
<evidence type="ECO:0000256" key="16">
    <source>
        <dbReference type="SAM" id="MobiDB-lite"/>
    </source>
</evidence>
<keyword evidence="13" id="KW-0843">Virulence</keyword>
<dbReference type="Pfam" id="PF04151">
    <property type="entry name" value="PPC"/>
    <property type="match status" value="1"/>
</dbReference>
<name>A0ABP7C2E7_9ACTN</name>
<dbReference type="InterPro" id="IPR035986">
    <property type="entry name" value="PKD_dom_sf"/>
</dbReference>
<dbReference type="SMART" id="SM00089">
    <property type="entry name" value="PKD"/>
    <property type="match status" value="1"/>
</dbReference>
<keyword evidence="6" id="KW-0964">Secreted</keyword>
<dbReference type="EC" id="3.4.24.3" evidence="5"/>
<evidence type="ECO:0000256" key="3">
    <source>
        <dbReference type="ARBA" id="ARBA00001947"/>
    </source>
</evidence>
<comment type="cofactor">
    <cofactor evidence="3">
        <name>Zn(2+)</name>
        <dbReference type="ChEBI" id="CHEBI:29105"/>
    </cofactor>
</comment>
<evidence type="ECO:0000256" key="15">
    <source>
        <dbReference type="ARBA" id="ARBA00023145"/>
    </source>
</evidence>
<feature type="domain" description="PKD" evidence="18">
    <location>
        <begin position="634"/>
        <end position="721"/>
    </location>
</feature>
<dbReference type="Pfam" id="PF18911">
    <property type="entry name" value="PKD_4"/>
    <property type="match status" value="1"/>
</dbReference>
<evidence type="ECO:0000256" key="7">
    <source>
        <dbReference type="ARBA" id="ARBA00022670"/>
    </source>
</evidence>
<dbReference type="PRINTS" id="PR00931">
    <property type="entry name" value="MICOLLPTASE"/>
</dbReference>
<evidence type="ECO:0000256" key="4">
    <source>
        <dbReference type="ARBA" id="ARBA00004613"/>
    </source>
</evidence>
<keyword evidence="12" id="KW-0106">Calcium</keyword>
<keyword evidence="11" id="KW-0862">Zinc</keyword>
<dbReference type="InterPro" id="IPR022409">
    <property type="entry name" value="PKD/Chitinase_dom"/>
</dbReference>
<evidence type="ECO:0000256" key="14">
    <source>
        <dbReference type="ARBA" id="ARBA00023049"/>
    </source>
</evidence>
<dbReference type="InterPro" id="IPR007280">
    <property type="entry name" value="Peptidase_C_arc/bac"/>
</dbReference>
<gene>
    <name evidence="19" type="ORF">GCM10022224_047020</name>
</gene>
<dbReference type="CDD" id="cd00146">
    <property type="entry name" value="PKD"/>
    <property type="match status" value="1"/>
</dbReference>
<reference evidence="20" key="1">
    <citation type="journal article" date="2019" name="Int. J. Syst. Evol. Microbiol.">
        <title>The Global Catalogue of Microorganisms (GCM) 10K type strain sequencing project: providing services to taxonomists for standard genome sequencing and annotation.</title>
        <authorList>
            <consortium name="The Broad Institute Genomics Platform"/>
            <consortium name="The Broad Institute Genome Sequencing Center for Infectious Disease"/>
            <person name="Wu L."/>
            <person name="Ma J."/>
        </authorList>
    </citation>
    <scope>NUCLEOTIDE SEQUENCE [LARGE SCALE GENOMIC DNA]</scope>
    <source>
        <strain evidence="20">JCM 16904</strain>
    </source>
</reference>
<comment type="cofactor">
    <cofactor evidence="2">
        <name>Ca(2+)</name>
        <dbReference type="ChEBI" id="CHEBI:29108"/>
    </cofactor>
</comment>
<feature type="compositionally biased region" description="Basic and acidic residues" evidence="16">
    <location>
        <begin position="42"/>
        <end position="56"/>
    </location>
</feature>
<keyword evidence="15" id="KW-0865">Zymogen</keyword>
<accession>A0ABP7C2E7</accession>
<protein>
    <recommendedName>
        <fullName evidence="5">microbial collagenase</fullName>
        <ecNumber evidence="5">3.4.24.3</ecNumber>
    </recommendedName>
</protein>
<comment type="caution">
    <text evidence="19">The sequence shown here is derived from an EMBL/GenBank/DDBJ whole genome shotgun (WGS) entry which is preliminary data.</text>
</comment>
<evidence type="ECO:0000313" key="19">
    <source>
        <dbReference type="EMBL" id="GAA3677500.1"/>
    </source>
</evidence>
<organism evidence="19 20">
    <name type="scientific">Nonomuraea antimicrobica</name>
    <dbReference type="NCBI Taxonomy" id="561173"/>
    <lineage>
        <taxon>Bacteria</taxon>
        <taxon>Bacillati</taxon>
        <taxon>Actinomycetota</taxon>
        <taxon>Actinomycetes</taxon>
        <taxon>Streptosporangiales</taxon>
        <taxon>Streptosporangiaceae</taxon>
        <taxon>Nonomuraea</taxon>
    </lineage>
</organism>